<dbReference type="Pfam" id="PF00501">
    <property type="entry name" value="AMP-binding"/>
    <property type="match status" value="1"/>
</dbReference>
<reference evidence="3 4" key="1">
    <citation type="submission" date="2021-01" db="EMBL/GenBank/DDBJ databases">
        <title>Biogeographic distribution of Paracoccus.</title>
        <authorList>
            <person name="Hollensteiner J."/>
            <person name="Leineberger J."/>
            <person name="Brinkhoff T."/>
            <person name="Daniel R."/>
        </authorList>
    </citation>
    <scope>NUCLEOTIDE SEQUENCE [LARGE SCALE GENOMIC DNA]</scope>
    <source>
        <strain evidence="3 4">KCTC 22803</strain>
    </source>
</reference>
<dbReference type="GO" id="GO:0016874">
    <property type="term" value="F:ligase activity"/>
    <property type="evidence" value="ECO:0007669"/>
    <property type="project" value="UniProtKB-KW"/>
</dbReference>
<evidence type="ECO:0000259" key="1">
    <source>
        <dbReference type="Pfam" id="PF00501"/>
    </source>
</evidence>
<dbReference type="EMBL" id="CP067136">
    <property type="protein sequence ID" value="WCR08473.1"/>
    <property type="molecule type" value="Genomic_DNA"/>
</dbReference>
<dbReference type="InterPro" id="IPR045851">
    <property type="entry name" value="AMP-bd_C_sf"/>
</dbReference>
<gene>
    <name evidence="3" type="ORF">JHX87_06580</name>
</gene>
<dbReference type="Gene3D" id="3.30.300.30">
    <property type="match status" value="1"/>
</dbReference>
<name>A0ABY7SNB4_9RHOB</name>
<dbReference type="Gene3D" id="3.40.50.12780">
    <property type="entry name" value="N-terminal domain of ligase-like"/>
    <property type="match status" value="1"/>
</dbReference>
<keyword evidence="4" id="KW-1185">Reference proteome</keyword>
<protein>
    <submittedName>
        <fullName evidence="3">Acyl--CoA ligase</fullName>
    </submittedName>
</protein>
<dbReference type="PANTHER" id="PTHR24096">
    <property type="entry name" value="LONG-CHAIN-FATTY-ACID--COA LIGASE"/>
    <property type="match status" value="1"/>
</dbReference>
<sequence length="510" mass="55208">MSTDPTIEATTADLRRIHDLLLQAEPSRIALWDHDGTAYCYGDLTSLVARMADRLRSHGVRPGDRVMLLSENSATYLAAVLALSQLDAWVLLVNARLTEAEVARLTEVADIRCVVFTPEASAASRAHADRMEAVSLGRLACGELLVSPLREARAEPVEQGPDQVAALIYTSGTVGEPKGVMLTHGNLLYMCRTSSGLRRISPDDTTLAVLPGTHIFGLTSVFLAALARGSRLIVMPRFDADEVLEHLANDVTILPAVPQIFAALLKRMGERGIHRPEHKLRYIYAGGAPLDLGLKQRVERAFGLTLHNGYGQTEASPGIATTRMESPRQDASVGVAVPGMEVLIHNPDQHGVGELWARGPNVMKGYYGNPDATRAALTEDGFLRTGDLARQDPDGALHIVGRLKELIVHSGFNVYPPEIEAVLSTHPAVTMSAVVGMARDGDEDVIAFVTTHGPVTGDELRDWMRARVGPYKLPARIIIADALPQAATGKILKSKLLAHFAAQLEQKERN</sequence>
<dbReference type="InterPro" id="IPR042099">
    <property type="entry name" value="ANL_N_sf"/>
</dbReference>
<feature type="domain" description="AMP-binding enzyme C-terminal" evidence="2">
    <location>
        <begin position="418"/>
        <end position="490"/>
    </location>
</feature>
<evidence type="ECO:0000259" key="2">
    <source>
        <dbReference type="Pfam" id="PF13193"/>
    </source>
</evidence>
<feature type="domain" description="AMP-dependent synthetase/ligase" evidence="1">
    <location>
        <begin position="24"/>
        <end position="367"/>
    </location>
</feature>
<accession>A0ABY7SNB4</accession>
<dbReference type="SUPFAM" id="SSF56801">
    <property type="entry name" value="Acetyl-CoA synthetase-like"/>
    <property type="match status" value="1"/>
</dbReference>
<keyword evidence="3" id="KW-0436">Ligase</keyword>
<organism evidence="3 4">
    <name type="scientific">Paracoccus fistulariae</name>
    <dbReference type="NCBI Taxonomy" id="658446"/>
    <lineage>
        <taxon>Bacteria</taxon>
        <taxon>Pseudomonadati</taxon>
        <taxon>Pseudomonadota</taxon>
        <taxon>Alphaproteobacteria</taxon>
        <taxon>Rhodobacterales</taxon>
        <taxon>Paracoccaceae</taxon>
        <taxon>Paracoccus</taxon>
    </lineage>
</organism>
<dbReference type="Proteomes" id="UP001219349">
    <property type="component" value="Chromosome"/>
</dbReference>
<evidence type="ECO:0000313" key="3">
    <source>
        <dbReference type="EMBL" id="WCR08473.1"/>
    </source>
</evidence>
<proteinExistence type="predicted"/>
<dbReference type="Pfam" id="PF13193">
    <property type="entry name" value="AMP-binding_C"/>
    <property type="match status" value="1"/>
</dbReference>
<dbReference type="InterPro" id="IPR025110">
    <property type="entry name" value="AMP-bd_C"/>
</dbReference>
<evidence type="ECO:0000313" key="4">
    <source>
        <dbReference type="Proteomes" id="UP001219349"/>
    </source>
</evidence>
<dbReference type="InterPro" id="IPR000873">
    <property type="entry name" value="AMP-dep_synth/lig_dom"/>
</dbReference>
<dbReference type="RefSeq" id="WP_271883362.1">
    <property type="nucleotide sequence ID" value="NZ_CP067136.1"/>
</dbReference>